<feature type="transmembrane region" description="Helical" evidence="7">
    <location>
        <begin position="152"/>
        <end position="173"/>
    </location>
</feature>
<keyword evidence="2" id="KW-1003">Cell membrane</keyword>
<evidence type="ECO:0000256" key="6">
    <source>
        <dbReference type="SAM" id="MobiDB-lite"/>
    </source>
</evidence>
<keyword evidence="9" id="KW-1185">Reference proteome</keyword>
<dbReference type="EMBL" id="JAKFHA010000003">
    <property type="protein sequence ID" value="MCF2527233.1"/>
    <property type="molecule type" value="Genomic_DNA"/>
</dbReference>
<feature type="transmembrane region" description="Helical" evidence="7">
    <location>
        <begin position="180"/>
        <end position="198"/>
    </location>
</feature>
<evidence type="ECO:0000256" key="3">
    <source>
        <dbReference type="ARBA" id="ARBA00022692"/>
    </source>
</evidence>
<feature type="compositionally biased region" description="Low complexity" evidence="6">
    <location>
        <begin position="8"/>
        <end position="21"/>
    </location>
</feature>
<reference evidence="8" key="1">
    <citation type="submission" date="2022-01" db="EMBL/GenBank/DDBJ databases">
        <title>Genome-Based Taxonomic Classification of the Phylum Actinobacteria.</title>
        <authorList>
            <person name="Gao Y."/>
        </authorList>
    </citation>
    <scope>NUCLEOTIDE SEQUENCE</scope>
    <source>
        <strain evidence="8">KLBMP 8922</strain>
    </source>
</reference>
<sequence length="391" mass="38123">MTAPPRPAAASASAPGPGASRPDADRPDTSRPGTARFSPARLAWLRSPVVLGVPAAAIAAGVAVLLVIGSGATPAEAGQALADGMFGTDYAIGVSFNGVAVLMLIAVGFSVAHRVGLVNVGGEGQLCLGALAGTAVGVKLGDGLPRALGTPLVLAAGFAAGALWAGIAAYLKVRRGTSEVITTLLLNFVGIGLVSLAVHEEALLRQPVTSSETLPQSEPVASSGRLPLLDAATSPATIAIVVAVASALVVAVVLRHTATGLRLKAAGRSAPAARRAGLPVGRLEGGALAVAGGFAGLAGAVLVATAPYVLDEGLSSGYGFAGLVVGLLARGSLTAVAAVALLLGFLVSGGINLQIAAGVPASTVQVAQSVLVVCIAGAMRWTAARPGGGAR</sequence>
<dbReference type="RefSeq" id="WP_235051376.1">
    <property type="nucleotide sequence ID" value="NZ_JAKFHA010000003.1"/>
</dbReference>
<evidence type="ECO:0000313" key="8">
    <source>
        <dbReference type="EMBL" id="MCF2527233.1"/>
    </source>
</evidence>
<feature type="transmembrane region" description="Helical" evidence="7">
    <location>
        <begin position="285"/>
        <end position="308"/>
    </location>
</feature>
<feature type="transmembrane region" description="Helical" evidence="7">
    <location>
        <begin position="124"/>
        <end position="140"/>
    </location>
</feature>
<protein>
    <submittedName>
        <fullName evidence="8">ABC transporter permease</fullName>
    </submittedName>
</protein>
<dbReference type="CDD" id="cd06580">
    <property type="entry name" value="TM_PBP1_transp_TpRbsC_like"/>
    <property type="match status" value="1"/>
</dbReference>
<keyword evidence="4 7" id="KW-1133">Transmembrane helix</keyword>
<comment type="subcellular location">
    <subcellularLocation>
        <location evidence="1">Cell membrane</location>
        <topology evidence="1">Multi-pass membrane protein</topology>
    </subcellularLocation>
</comment>
<dbReference type="AlphaFoldDB" id="A0AA41TXV9"/>
<keyword evidence="5 7" id="KW-0472">Membrane</keyword>
<organism evidence="8 9">
    <name type="scientific">Yinghuangia soli</name>
    <dbReference type="NCBI Taxonomy" id="2908204"/>
    <lineage>
        <taxon>Bacteria</taxon>
        <taxon>Bacillati</taxon>
        <taxon>Actinomycetota</taxon>
        <taxon>Actinomycetes</taxon>
        <taxon>Kitasatosporales</taxon>
        <taxon>Streptomycetaceae</taxon>
        <taxon>Yinghuangia</taxon>
    </lineage>
</organism>
<dbReference type="PANTHER" id="PTHR47089:SF1">
    <property type="entry name" value="GUANOSINE ABC TRANSPORTER PERMEASE PROTEIN NUPP"/>
    <property type="match status" value="1"/>
</dbReference>
<dbReference type="GO" id="GO:0005886">
    <property type="term" value="C:plasma membrane"/>
    <property type="evidence" value="ECO:0007669"/>
    <property type="project" value="UniProtKB-SubCell"/>
</dbReference>
<evidence type="ECO:0000256" key="7">
    <source>
        <dbReference type="SAM" id="Phobius"/>
    </source>
</evidence>
<dbReference type="Proteomes" id="UP001165378">
    <property type="component" value="Unassembled WGS sequence"/>
</dbReference>
<feature type="transmembrane region" description="Helical" evidence="7">
    <location>
        <begin position="90"/>
        <end position="112"/>
    </location>
</feature>
<proteinExistence type="predicted"/>
<evidence type="ECO:0000256" key="1">
    <source>
        <dbReference type="ARBA" id="ARBA00004651"/>
    </source>
</evidence>
<evidence type="ECO:0000256" key="2">
    <source>
        <dbReference type="ARBA" id="ARBA00022475"/>
    </source>
</evidence>
<feature type="transmembrane region" description="Helical" evidence="7">
    <location>
        <begin position="320"/>
        <end position="347"/>
    </location>
</feature>
<dbReference type="PANTHER" id="PTHR47089">
    <property type="entry name" value="ABC TRANSPORTER, PERMEASE PROTEIN"/>
    <property type="match status" value="1"/>
</dbReference>
<keyword evidence="3 7" id="KW-0812">Transmembrane</keyword>
<gene>
    <name evidence="8" type="ORF">LZ495_08405</name>
</gene>
<evidence type="ECO:0000256" key="4">
    <source>
        <dbReference type="ARBA" id="ARBA00022989"/>
    </source>
</evidence>
<feature type="transmembrane region" description="Helical" evidence="7">
    <location>
        <begin position="236"/>
        <end position="254"/>
    </location>
</feature>
<dbReference type="InterPro" id="IPR001851">
    <property type="entry name" value="ABC_transp_permease"/>
</dbReference>
<accession>A0AA41TXV9</accession>
<feature type="transmembrane region" description="Helical" evidence="7">
    <location>
        <begin position="49"/>
        <end position="70"/>
    </location>
</feature>
<evidence type="ECO:0000256" key="5">
    <source>
        <dbReference type="ARBA" id="ARBA00023136"/>
    </source>
</evidence>
<feature type="region of interest" description="Disordered" evidence="6">
    <location>
        <begin position="1"/>
        <end position="35"/>
    </location>
</feature>
<comment type="caution">
    <text evidence="8">The sequence shown here is derived from an EMBL/GenBank/DDBJ whole genome shotgun (WGS) entry which is preliminary data.</text>
</comment>
<dbReference type="Pfam" id="PF02653">
    <property type="entry name" value="BPD_transp_2"/>
    <property type="match status" value="1"/>
</dbReference>
<name>A0AA41TXV9_9ACTN</name>
<evidence type="ECO:0000313" key="9">
    <source>
        <dbReference type="Proteomes" id="UP001165378"/>
    </source>
</evidence>
<dbReference type="GO" id="GO:0022857">
    <property type="term" value="F:transmembrane transporter activity"/>
    <property type="evidence" value="ECO:0007669"/>
    <property type="project" value="InterPro"/>
</dbReference>